<dbReference type="RefSeq" id="WP_345601025.1">
    <property type="nucleotide sequence ID" value="NZ_BAABLT010000024.1"/>
</dbReference>
<dbReference type="EMBL" id="JBHTIW010000012">
    <property type="protein sequence ID" value="MFD0921430.1"/>
    <property type="molecule type" value="Genomic_DNA"/>
</dbReference>
<dbReference type="Gene3D" id="3.20.20.30">
    <property type="entry name" value="Luciferase-like domain"/>
    <property type="match status" value="1"/>
</dbReference>
<comment type="caution">
    <text evidence="1">The sequence shown here is derived from an EMBL/GenBank/DDBJ whole genome shotgun (WGS) entry which is preliminary data.</text>
</comment>
<dbReference type="SUPFAM" id="SSF51679">
    <property type="entry name" value="Bacterial luciferase-like"/>
    <property type="match status" value="1"/>
</dbReference>
<organism evidence="1 2">
    <name type="scientific">Saccharopolyspora rosea</name>
    <dbReference type="NCBI Taxonomy" id="524884"/>
    <lineage>
        <taxon>Bacteria</taxon>
        <taxon>Bacillati</taxon>
        <taxon>Actinomycetota</taxon>
        <taxon>Actinomycetes</taxon>
        <taxon>Pseudonocardiales</taxon>
        <taxon>Pseudonocardiaceae</taxon>
        <taxon>Saccharopolyspora</taxon>
    </lineage>
</organism>
<name>A0ABW3FTD2_9PSEU</name>
<accession>A0ABW3FTD2</accession>
<protein>
    <recommendedName>
        <fullName evidence="3">F420-dependent oxidoreductase</fullName>
    </recommendedName>
</protein>
<sequence length="96" mass="10104">MVAMVSVCVTADAADARGRFVAQFGGAGNLPSYRAVLDREGVAGPEEVAVIGDEESVARQLRRLVAAGATEFIAVPYGTPEEQLRTRNLLAELNTA</sequence>
<keyword evidence="2" id="KW-1185">Reference proteome</keyword>
<reference evidence="2" key="1">
    <citation type="journal article" date="2019" name="Int. J. Syst. Evol. Microbiol.">
        <title>The Global Catalogue of Microorganisms (GCM) 10K type strain sequencing project: providing services to taxonomists for standard genome sequencing and annotation.</title>
        <authorList>
            <consortium name="The Broad Institute Genomics Platform"/>
            <consortium name="The Broad Institute Genome Sequencing Center for Infectious Disease"/>
            <person name="Wu L."/>
            <person name="Ma J."/>
        </authorList>
    </citation>
    <scope>NUCLEOTIDE SEQUENCE [LARGE SCALE GENOMIC DNA]</scope>
    <source>
        <strain evidence="2">CCUG 56401</strain>
    </source>
</reference>
<evidence type="ECO:0000313" key="1">
    <source>
        <dbReference type="EMBL" id="MFD0921430.1"/>
    </source>
</evidence>
<dbReference type="InterPro" id="IPR036661">
    <property type="entry name" value="Luciferase-like_sf"/>
</dbReference>
<proteinExistence type="predicted"/>
<evidence type="ECO:0000313" key="2">
    <source>
        <dbReference type="Proteomes" id="UP001597018"/>
    </source>
</evidence>
<gene>
    <name evidence="1" type="ORF">ACFQ16_16925</name>
</gene>
<evidence type="ECO:0008006" key="3">
    <source>
        <dbReference type="Google" id="ProtNLM"/>
    </source>
</evidence>
<dbReference type="Proteomes" id="UP001597018">
    <property type="component" value="Unassembled WGS sequence"/>
</dbReference>